<keyword evidence="2" id="KW-1185">Reference proteome</keyword>
<comment type="caution">
    <text evidence="1">The sequence shown here is derived from an EMBL/GenBank/DDBJ whole genome shotgun (WGS) entry which is preliminary data.</text>
</comment>
<evidence type="ECO:0000313" key="1">
    <source>
        <dbReference type="EMBL" id="KAL1269452.1"/>
    </source>
</evidence>
<accession>A0ABR3MXT1</accession>
<organism evidence="1 2">
    <name type="scientific">Cirrhinus molitorella</name>
    <name type="common">mud carp</name>
    <dbReference type="NCBI Taxonomy" id="172907"/>
    <lineage>
        <taxon>Eukaryota</taxon>
        <taxon>Metazoa</taxon>
        <taxon>Chordata</taxon>
        <taxon>Craniata</taxon>
        <taxon>Vertebrata</taxon>
        <taxon>Euteleostomi</taxon>
        <taxon>Actinopterygii</taxon>
        <taxon>Neopterygii</taxon>
        <taxon>Teleostei</taxon>
        <taxon>Ostariophysi</taxon>
        <taxon>Cypriniformes</taxon>
        <taxon>Cyprinidae</taxon>
        <taxon>Labeoninae</taxon>
        <taxon>Labeonini</taxon>
        <taxon>Cirrhinus</taxon>
    </lineage>
</organism>
<sequence length="88" mass="9510">MRRLRGSWRWEGNVLQALFKVQDKQTSLGGAAVRVCPLPEAIGIAFPAGPHSAARPHALCAHRSQSLVQAPMVQSHAKIQGGTDSRED</sequence>
<dbReference type="Proteomes" id="UP001558613">
    <property type="component" value="Unassembled WGS sequence"/>
</dbReference>
<reference evidence="1 2" key="1">
    <citation type="submission" date="2023-09" db="EMBL/GenBank/DDBJ databases">
        <authorList>
            <person name="Wang M."/>
        </authorList>
    </citation>
    <scope>NUCLEOTIDE SEQUENCE [LARGE SCALE GENOMIC DNA]</scope>
    <source>
        <strain evidence="1">GT-2023</strain>
        <tissue evidence="1">Liver</tissue>
    </source>
</reference>
<evidence type="ECO:0000313" key="2">
    <source>
        <dbReference type="Proteomes" id="UP001558613"/>
    </source>
</evidence>
<dbReference type="EMBL" id="JAYMGO010000008">
    <property type="protein sequence ID" value="KAL1269452.1"/>
    <property type="molecule type" value="Genomic_DNA"/>
</dbReference>
<name>A0ABR3MXT1_9TELE</name>
<protein>
    <submittedName>
        <fullName evidence="1">Uncharacterized protein</fullName>
    </submittedName>
</protein>
<proteinExistence type="predicted"/>
<gene>
    <name evidence="1" type="ORF">QQF64_031741</name>
</gene>